<gene>
    <name evidence="1" type="ORF">QE152_g14008</name>
</gene>
<reference evidence="1 2" key="1">
    <citation type="journal article" date="2024" name="BMC Genomics">
        <title>De novo assembly and annotation of Popillia japonica's genome with initial clues to its potential as an invasive pest.</title>
        <authorList>
            <person name="Cucini C."/>
            <person name="Boschi S."/>
            <person name="Funari R."/>
            <person name="Cardaioli E."/>
            <person name="Iannotti N."/>
            <person name="Marturano G."/>
            <person name="Paoli F."/>
            <person name="Bruttini M."/>
            <person name="Carapelli A."/>
            <person name="Frati F."/>
            <person name="Nardi F."/>
        </authorList>
    </citation>
    <scope>NUCLEOTIDE SEQUENCE [LARGE SCALE GENOMIC DNA]</scope>
    <source>
        <strain evidence="1">DMR45628</strain>
    </source>
</reference>
<organism evidence="1 2">
    <name type="scientific">Popillia japonica</name>
    <name type="common">Japanese beetle</name>
    <dbReference type="NCBI Taxonomy" id="7064"/>
    <lineage>
        <taxon>Eukaryota</taxon>
        <taxon>Metazoa</taxon>
        <taxon>Ecdysozoa</taxon>
        <taxon>Arthropoda</taxon>
        <taxon>Hexapoda</taxon>
        <taxon>Insecta</taxon>
        <taxon>Pterygota</taxon>
        <taxon>Neoptera</taxon>
        <taxon>Endopterygota</taxon>
        <taxon>Coleoptera</taxon>
        <taxon>Polyphaga</taxon>
        <taxon>Scarabaeiformia</taxon>
        <taxon>Scarabaeidae</taxon>
        <taxon>Rutelinae</taxon>
        <taxon>Popillia</taxon>
    </lineage>
</organism>
<sequence length="74" mass="8737">MKRYYRRQVLRKILVEGEDEEGVLANRKKNGFEKLHLHGGGSLVVTLRHAWKLKAISTEEMKEKKKKEKETQCK</sequence>
<proteinExistence type="predicted"/>
<keyword evidence="2" id="KW-1185">Reference proteome</keyword>
<evidence type="ECO:0000313" key="1">
    <source>
        <dbReference type="EMBL" id="KAK9731054.1"/>
    </source>
</evidence>
<evidence type="ECO:0000313" key="2">
    <source>
        <dbReference type="Proteomes" id="UP001458880"/>
    </source>
</evidence>
<accession>A0AAW1L9F0</accession>
<dbReference type="Proteomes" id="UP001458880">
    <property type="component" value="Unassembled WGS sequence"/>
</dbReference>
<comment type="caution">
    <text evidence="1">The sequence shown here is derived from an EMBL/GenBank/DDBJ whole genome shotgun (WGS) entry which is preliminary data.</text>
</comment>
<dbReference type="AlphaFoldDB" id="A0AAW1L9F0"/>
<dbReference type="EMBL" id="JASPKY010000138">
    <property type="protein sequence ID" value="KAK9731054.1"/>
    <property type="molecule type" value="Genomic_DNA"/>
</dbReference>
<name>A0AAW1L9F0_POPJA</name>
<protein>
    <submittedName>
        <fullName evidence="1">Uncharacterized protein</fullName>
    </submittedName>
</protein>